<dbReference type="InterPro" id="IPR004859">
    <property type="entry name" value="Xrn1_N"/>
</dbReference>
<dbReference type="Pfam" id="PF03159">
    <property type="entry name" value="XRN_N"/>
    <property type="match status" value="1"/>
</dbReference>
<comment type="caution">
    <text evidence="2">The sequence shown here is derived from an EMBL/GenBank/DDBJ whole genome shotgun (WGS) entry which is preliminary data.</text>
</comment>
<organism evidence="2 3">
    <name type="scientific">Chiloscyllium punctatum</name>
    <name type="common">Brownbanded bambooshark</name>
    <name type="synonym">Hemiscyllium punctatum</name>
    <dbReference type="NCBI Taxonomy" id="137246"/>
    <lineage>
        <taxon>Eukaryota</taxon>
        <taxon>Metazoa</taxon>
        <taxon>Chordata</taxon>
        <taxon>Craniata</taxon>
        <taxon>Vertebrata</taxon>
        <taxon>Chondrichthyes</taxon>
        <taxon>Elasmobranchii</taxon>
        <taxon>Galeomorphii</taxon>
        <taxon>Galeoidea</taxon>
        <taxon>Orectolobiformes</taxon>
        <taxon>Hemiscylliidae</taxon>
        <taxon>Chiloscyllium</taxon>
    </lineage>
</organism>
<gene>
    <name evidence="2" type="ORF">chiPu_0027437</name>
</gene>
<accession>A0A401TLU1</accession>
<dbReference type="STRING" id="137246.A0A401TLU1"/>
<dbReference type="EMBL" id="BEZZ01103735">
    <property type="protein sequence ID" value="GCC43605.1"/>
    <property type="molecule type" value="Genomic_DNA"/>
</dbReference>
<name>A0A401TLU1_CHIPU</name>
<evidence type="ECO:0000259" key="1">
    <source>
        <dbReference type="Pfam" id="PF03159"/>
    </source>
</evidence>
<protein>
    <recommendedName>
        <fullName evidence="1">Xrn1 N-terminal domain-containing protein</fullName>
    </recommendedName>
</protein>
<keyword evidence="3" id="KW-1185">Reference proteome</keyword>
<dbReference type="Gene3D" id="3.40.50.12390">
    <property type="match status" value="1"/>
</dbReference>
<dbReference type="GO" id="GO:0004527">
    <property type="term" value="F:exonuclease activity"/>
    <property type="evidence" value="ECO:0007669"/>
    <property type="project" value="InterPro"/>
</dbReference>
<feature type="domain" description="Xrn1 N-terminal" evidence="1">
    <location>
        <begin position="1"/>
        <end position="26"/>
    </location>
</feature>
<evidence type="ECO:0000313" key="2">
    <source>
        <dbReference type="EMBL" id="GCC43605.1"/>
    </source>
</evidence>
<dbReference type="GO" id="GO:0003676">
    <property type="term" value="F:nucleic acid binding"/>
    <property type="evidence" value="ECO:0007669"/>
    <property type="project" value="InterPro"/>
</dbReference>
<dbReference type="Proteomes" id="UP000287033">
    <property type="component" value="Unassembled WGS sequence"/>
</dbReference>
<dbReference type="AlphaFoldDB" id="A0A401TLU1"/>
<reference evidence="2 3" key="1">
    <citation type="journal article" date="2018" name="Nat. Ecol. Evol.">
        <title>Shark genomes provide insights into elasmobranch evolution and the origin of vertebrates.</title>
        <authorList>
            <person name="Hara Y"/>
            <person name="Yamaguchi K"/>
            <person name="Onimaru K"/>
            <person name="Kadota M"/>
            <person name="Koyanagi M"/>
            <person name="Keeley SD"/>
            <person name="Tatsumi K"/>
            <person name="Tanaka K"/>
            <person name="Motone F"/>
            <person name="Kageyama Y"/>
            <person name="Nozu R"/>
            <person name="Adachi N"/>
            <person name="Nishimura O"/>
            <person name="Nakagawa R"/>
            <person name="Tanegashima C"/>
            <person name="Kiyatake I"/>
            <person name="Matsumoto R"/>
            <person name="Murakumo K"/>
            <person name="Nishida K"/>
            <person name="Terakita A"/>
            <person name="Kuratani S"/>
            <person name="Sato K"/>
            <person name="Hyodo S Kuraku.S."/>
        </authorList>
    </citation>
    <scope>NUCLEOTIDE SEQUENCE [LARGE SCALE GENOMIC DNA]</scope>
</reference>
<proteinExistence type="predicted"/>
<dbReference type="OrthoDB" id="372487at2759"/>
<evidence type="ECO:0000313" key="3">
    <source>
        <dbReference type="Proteomes" id="UP000287033"/>
    </source>
</evidence>
<sequence length="66" mass="7114">MGVPAFFRWLSRKYPSIVVNCVEEKVRDGRGCVPGLVCLDAFGKVGLKPTRALPANPPFLTTAVAP</sequence>